<evidence type="ECO:0000259" key="10">
    <source>
        <dbReference type="PROSITE" id="PS51766"/>
    </source>
</evidence>
<keyword evidence="2" id="KW-0134">Cell wall</keyword>
<dbReference type="PROSITE" id="PS00138">
    <property type="entry name" value="SUBTILASE_SER"/>
    <property type="match status" value="1"/>
</dbReference>
<dbReference type="GO" id="GO:0008233">
    <property type="term" value="F:peptidase activity"/>
    <property type="evidence" value="ECO:0007669"/>
    <property type="project" value="UniProtKB-KW"/>
</dbReference>
<dbReference type="EMBL" id="JAFBDZ010000007">
    <property type="protein sequence ID" value="MBM7588092.1"/>
    <property type="molecule type" value="Genomic_DNA"/>
</dbReference>
<dbReference type="InterPro" id="IPR023828">
    <property type="entry name" value="Peptidase_S8_Ser-AS"/>
</dbReference>
<dbReference type="InterPro" id="IPR010435">
    <property type="entry name" value="C5a/SBT2-like_Fn3"/>
</dbReference>
<dbReference type="CDD" id="cd07474">
    <property type="entry name" value="Peptidases_S8_subtilisin_Vpr-like"/>
    <property type="match status" value="1"/>
</dbReference>
<keyword evidence="4 8" id="KW-0645">Protease</keyword>
<dbReference type="SUPFAM" id="SSF52743">
    <property type="entry name" value="Subtilisin-like"/>
    <property type="match status" value="1"/>
</dbReference>
<dbReference type="Proteomes" id="UP001646157">
    <property type="component" value="Unassembled WGS sequence"/>
</dbReference>
<gene>
    <name evidence="11" type="ORF">JOC86_004667</name>
</gene>
<organism evidence="11 12">
    <name type="scientific">Rossellomorea pakistanensis</name>
    <dbReference type="NCBI Taxonomy" id="992288"/>
    <lineage>
        <taxon>Bacteria</taxon>
        <taxon>Bacillati</taxon>
        <taxon>Bacillota</taxon>
        <taxon>Bacilli</taxon>
        <taxon>Bacillales</taxon>
        <taxon>Bacillaceae</taxon>
        <taxon>Rossellomorea</taxon>
    </lineage>
</organism>
<accession>A0ABS2NJQ1</accession>
<dbReference type="InterPro" id="IPR023827">
    <property type="entry name" value="Peptidase_S8_Asp-AS"/>
</dbReference>
<dbReference type="PROSITE" id="PS51892">
    <property type="entry name" value="SUBTILASE"/>
    <property type="match status" value="1"/>
</dbReference>
<evidence type="ECO:0000256" key="8">
    <source>
        <dbReference type="PROSITE-ProRule" id="PRU01240"/>
    </source>
</evidence>
<dbReference type="InterPro" id="IPR000209">
    <property type="entry name" value="Peptidase_S8/S53_dom"/>
</dbReference>
<evidence type="ECO:0000256" key="3">
    <source>
        <dbReference type="ARBA" id="ARBA00022525"/>
    </source>
</evidence>
<protein>
    <submittedName>
        <fullName evidence="11">Subtilisin family serine protease</fullName>
    </submittedName>
</protein>
<evidence type="ECO:0000256" key="9">
    <source>
        <dbReference type="RuleBase" id="RU003355"/>
    </source>
</evidence>
<dbReference type="PROSITE" id="PS00137">
    <property type="entry name" value="SUBTILASE_HIS"/>
    <property type="match status" value="1"/>
</dbReference>
<keyword evidence="7 8" id="KW-0720">Serine protease</keyword>
<dbReference type="InterPro" id="IPR036439">
    <property type="entry name" value="Dockerin_dom_sf"/>
</dbReference>
<feature type="active site" description="Charge relay system" evidence="8">
    <location>
        <position position="600"/>
    </location>
</feature>
<evidence type="ECO:0000313" key="12">
    <source>
        <dbReference type="Proteomes" id="UP001646157"/>
    </source>
</evidence>
<dbReference type="PANTHER" id="PTHR43806:SF65">
    <property type="entry name" value="SERINE PROTEASE APRX"/>
    <property type="match status" value="1"/>
</dbReference>
<dbReference type="Pfam" id="PF00082">
    <property type="entry name" value="Peptidase_S8"/>
    <property type="match status" value="1"/>
</dbReference>
<dbReference type="PANTHER" id="PTHR43806">
    <property type="entry name" value="PEPTIDASE S8"/>
    <property type="match status" value="1"/>
</dbReference>
<evidence type="ECO:0000256" key="4">
    <source>
        <dbReference type="ARBA" id="ARBA00022670"/>
    </source>
</evidence>
<dbReference type="CDD" id="cd14254">
    <property type="entry name" value="Dockerin_II"/>
    <property type="match status" value="1"/>
</dbReference>
<dbReference type="GO" id="GO:0006508">
    <property type="term" value="P:proteolysis"/>
    <property type="evidence" value="ECO:0007669"/>
    <property type="project" value="UniProtKB-KW"/>
</dbReference>
<dbReference type="SUPFAM" id="SSF52025">
    <property type="entry name" value="PA domain"/>
    <property type="match status" value="1"/>
</dbReference>
<proteinExistence type="inferred from homology"/>
<keyword evidence="3" id="KW-0964">Secreted</keyword>
<keyword evidence="5" id="KW-0732">Signal</keyword>
<dbReference type="InterPro" id="IPR050131">
    <property type="entry name" value="Peptidase_S8_subtilisin-like"/>
</dbReference>
<dbReference type="Pfam" id="PF02225">
    <property type="entry name" value="PA"/>
    <property type="match status" value="1"/>
</dbReference>
<evidence type="ECO:0000256" key="7">
    <source>
        <dbReference type="ARBA" id="ARBA00022825"/>
    </source>
</evidence>
<dbReference type="InterPro" id="IPR046450">
    <property type="entry name" value="PA_dom_sf"/>
</dbReference>
<evidence type="ECO:0000256" key="1">
    <source>
        <dbReference type="ARBA" id="ARBA00011073"/>
    </source>
</evidence>
<dbReference type="PROSITE" id="PS51766">
    <property type="entry name" value="DOCKERIN"/>
    <property type="match status" value="1"/>
</dbReference>
<keyword evidence="6 8" id="KW-0378">Hydrolase</keyword>
<dbReference type="InterPro" id="IPR015500">
    <property type="entry name" value="Peptidase_S8_subtilisin-rel"/>
</dbReference>
<dbReference type="PRINTS" id="PR00723">
    <property type="entry name" value="SUBTILISIN"/>
</dbReference>
<evidence type="ECO:0000256" key="6">
    <source>
        <dbReference type="ARBA" id="ARBA00022801"/>
    </source>
</evidence>
<dbReference type="Pfam" id="PF05922">
    <property type="entry name" value="Inhibitor_I9"/>
    <property type="match status" value="1"/>
</dbReference>
<feature type="active site" description="Charge relay system" evidence="8">
    <location>
        <position position="226"/>
    </location>
</feature>
<dbReference type="Gene3D" id="3.40.50.200">
    <property type="entry name" value="Peptidase S8/S53 domain"/>
    <property type="match status" value="1"/>
</dbReference>
<feature type="domain" description="Dockerin" evidence="10">
    <location>
        <begin position="1275"/>
        <end position="1339"/>
    </location>
</feature>
<dbReference type="Gene3D" id="2.60.40.1710">
    <property type="entry name" value="Subtilisin-like superfamily"/>
    <property type="match status" value="1"/>
</dbReference>
<evidence type="ECO:0000256" key="5">
    <source>
        <dbReference type="ARBA" id="ARBA00022729"/>
    </source>
</evidence>
<evidence type="ECO:0000256" key="2">
    <source>
        <dbReference type="ARBA" id="ARBA00022512"/>
    </source>
</evidence>
<dbReference type="Gene3D" id="3.50.30.30">
    <property type="match status" value="1"/>
</dbReference>
<comment type="similarity">
    <text evidence="1 8 9">Belongs to the peptidase S8 family.</text>
</comment>
<comment type="caution">
    <text evidence="11">The sequence shown here is derived from an EMBL/GenBank/DDBJ whole genome shotgun (WGS) entry which is preliminary data.</text>
</comment>
<evidence type="ECO:0000313" key="11">
    <source>
        <dbReference type="EMBL" id="MBM7588092.1"/>
    </source>
</evidence>
<dbReference type="Pfam" id="PF06280">
    <property type="entry name" value="fn3_5"/>
    <property type="match status" value="1"/>
</dbReference>
<dbReference type="InterPro" id="IPR036852">
    <property type="entry name" value="Peptidase_S8/S53_dom_sf"/>
</dbReference>
<name>A0ABS2NJQ1_9BACI</name>
<keyword evidence="12" id="KW-1185">Reference proteome</keyword>
<dbReference type="CDD" id="cd02133">
    <property type="entry name" value="PA_C5a_like"/>
    <property type="match status" value="1"/>
</dbReference>
<reference evidence="11 12" key="1">
    <citation type="submission" date="2021-01" db="EMBL/GenBank/DDBJ databases">
        <title>Genomic Encyclopedia of Type Strains, Phase IV (KMG-IV): sequencing the most valuable type-strain genomes for metagenomic binning, comparative biology and taxonomic classification.</title>
        <authorList>
            <person name="Goeker M."/>
        </authorList>
    </citation>
    <scope>NUCLEOTIDE SEQUENCE [LARGE SCALE GENOMIC DNA]</scope>
    <source>
        <strain evidence="11 12">DSM 24834</strain>
    </source>
</reference>
<dbReference type="Pfam" id="PF00404">
    <property type="entry name" value="Dockerin_1"/>
    <property type="match status" value="1"/>
</dbReference>
<dbReference type="PROSITE" id="PS00136">
    <property type="entry name" value="SUBTILASE_ASP"/>
    <property type="match status" value="1"/>
</dbReference>
<dbReference type="Gene3D" id="2.60.40.4130">
    <property type="match status" value="1"/>
</dbReference>
<dbReference type="InterPro" id="IPR016134">
    <property type="entry name" value="Dockerin_dom"/>
</dbReference>
<dbReference type="InterPro" id="IPR010259">
    <property type="entry name" value="S8pro/Inhibitor_I9"/>
</dbReference>
<dbReference type="InterPro" id="IPR002105">
    <property type="entry name" value="Dockerin_1_rpt"/>
</dbReference>
<dbReference type="SUPFAM" id="SSF63446">
    <property type="entry name" value="Type I dockerin domain"/>
    <property type="match status" value="1"/>
</dbReference>
<dbReference type="InterPro" id="IPR022398">
    <property type="entry name" value="Peptidase_S8_His-AS"/>
</dbReference>
<feature type="active site" description="Charge relay system" evidence="8">
    <location>
        <position position="280"/>
    </location>
</feature>
<dbReference type="InterPro" id="IPR003137">
    <property type="entry name" value="PA_domain"/>
</dbReference>
<dbReference type="InterPro" id="IPR034213">
    <property type="entry name" value="S8_Vpr-like"/>
</dbReference>
<sequence>MNSFVKKTAAISLSIGLLASPGNSVFIPEVTASKLKTEDILSSLTDEQRKALKQLELQDHTGLQGFKAGELEEEKKVSVIVQFKSKPSKVAVLEAAANGKKMDKEKANIQVEKEHKAFKEDIKKILPKKNAKGKSISNDITATYKTAYNGVAMTLPANQVEQLMKSEVVQAVYKNQTFTVDPVKKDLPEDVDREITTSVESIPYLKIDELHKEGITGEGIKVAVLDTGIDYNHPDLKDAYKGGYDFVDEDQDPMEATYKDWENTNEPEYAPWGSSYYTSHGTHVSGTIVGQNVNDSEVSVQGVAPDADLYVYRVLGPYGSGTTEDVLAGIEKSIEDGMDVINLSLGADINDPYYPTSTAINYAVLNGVTAVVAAGNAGPEDYTVGSPGTAAFALTVGASDVPMSQATFTGRTEGDWSTDIVSMGRSFADDFAKLEGNSLELVDVGLGNSQDYTGKEVEGKIAFVQRGEFALNDKIKFAKEHGAAAVIMYNNVDGHVGYNLGESTDFVPAFSMTKAAGEQLKAAIANGMKTFTFDNFETIKTEGDQLADFSSRGPVRENYDMKPEVVAPGVSVLSTYPSFMINHEDTDDYTYAYARLNGTSMATPHTAGIAALLLEANPDLDPDDIKTILMNTAEPLNGEYSVFEVGAGRVDPYQAVHSQMKVQVKDETLIPDGEELVAIENPTGGVSFGQHFGEAGNHIRVMKSLSLTNNSDKAKTFEVSIEENVIEGTNSLKENGVKVSSSKKIKVKANKEKKNNVFLTVPKSAKTGVYEGYITLTNKENSSERYRLPFNFRVTEEGLNYLEVFNPALSPFYLNNGFDGYRNRAMFVDFNLSSPMAKMDVVLQDGETGKDLGFIGTVDLKNSSENINYGLMAFQGMYNKFTGDSEQPISQEVSYAQPGHYKLKFITTGHSGKVITETRDVFIDIDDPKFESSLDESGSPFLEYKPGQETYPFDIQIDDPHVEKMQEVGIDVDQSSNFMVYTWNSPFPSSPIYMDKEGKFVDEIAMDKSTPALSFTMDGYDMAGNKGLRKQYYFVQEGTAVTYAKSETVEANTGDTVHAKLVLDNLNELSKAKWTFGEIWGMKSVELVAAKLTDSFVNKATLKVDGDKVSVQFDEANGVFDHSEVVEVTLKVQDEQYIQQAEINPTVEVTNGNNETIKVLNAGANIEVSPQFNRVYGNVLPEGFYVGPEGGEYLDKKDWSKVGASVRFIDSKGSEFDASSSIDNAQYIIEKLPLSKDPYTLEMKVPGHFVTKSEQQIGYEHNGELIGMNHGVNPIRITAGDVNQDNVIDVLDAIDIQDAWNTDNRAADINFDGTVNSKDIKYVQTNYLKQNEHVENSPKPLENYDGKTLESILEDLGVTP</sequence>